<organism evidence="1 2">
    <name type="scientific">Candidatus Nitrosopelagicus brevis</name>
    <dbReference type="NCBI Taxonomy" id="1410606"/>
    <lineage>
        <taxon>Archaea</taxon>
        <taxon>Nitrososphaerota</taxon>
    </lineage>
</organism>
<dbReference type="KEGG" id="nbv:T478_1356"/>
<name>A0A0A7V1X1_9ARCH</name>
<reference evidence="1 2" key="1">
    <citation type="journal article" date="2015" name="Proc. Natl. Acad. Sci. U.S.A.">
        <title>Genomic and proteomic characterization of "Candidatus Nitrosopelagicus brevis": An ammonia-oxidizing archaeon from the open ocean.</title>
        <authorList>
            <person name="Santoro A.E."/>
            <person name="Dupont C.L."/>
            <person name="Richter R.A."/>
            <person name="Craig M.T."/>
            <person name="Carini P."/>
            <person name="McIlvin M.R."/>
            <person name="Yang Y."/>
            <person name="Orsi W.D."/>
            <person name="Moran D.M."/>
            <person name="Saito M.A."/>
        </authorList>
    </citation>
    <scope>NUCLEOTIDE SEQUENCE [LARGE SCALE GENOMIC DNA]</scope>
    <source>
        <strain evidence="2">V2</strain>
    </source>
</reference>
<evidence type="ECO:0000313" key="2">
    <source>
        <dbReference type="Proteomes" id="UP000030944"/>
    </source>
</evidence>
<protein>
    <submittedName>
        <fullName evidence="1">Uncharacterized protein</fullName>
    </submittedName>
</protein>
<gene>
    <name evidence="1" type="ORF">T478_1356</name>
</gene>
<dbReference type="AlphaFoldDB" id="A0A0A7V1X1"/>
<evidence type="ECO:0000313" key="1">
    <source>
        <dbReference type="EMBL" id="AJA92883.1"/>
    </source>
</evidence>
<dbReference type="Proteomes" id="UP000030944">
    <property type="component" value="Chromosome"/>
</dbReference>
<proteinExistence type="predicted"/>
<dbReference type="EMBL" id="CP007026">
    <property type="protein sequence ID" value="AJA92883.1"/>
    <property type="molecule type" value="Genomic_DNA"/>
</dbReference>
<sequence length="41" mass="5140">MRFEEEMNYKTILQMLEEIKVMFPEDYKKILRDLELNKKSD</sequence>
<dbReference type="HOGENOM" id="CLU_3263605_0_0_2"/>
<accession>A0A0A7V1X1</accession>